<dbReference type="RefSeq" id="WP_072745992.1">
    <property type="nucleotide sequence ID" value="NZ_FOHL01000002.1"/>
</dbReference>
<feature type="compositionally biased region" description="Low complexity" evidence="1">
    <location>
        <begin position="44"/>
        <end position="54"/>
    </location>
</feature>
<organism evidence="2 3">
    <name type="scientific">Oceanicella actignis</name>
    <dbReference type="NCBI Taxonomy" id="1189325"/>
    <lineage>
        <taxon>Bacteria</taxon>
        <taxon>Pseudomonadati</taxon>
        <taxon>Pseudomonadota</taxon>
        <taxon>Alphaproteobacteria</taxon>
        <taxon>Rhodobacterales</taxon>
        <taxon>Paracoccaceae</taxon>
        <taxon>Oceanicella</taxon>
    </lineage>
</organism>
<feature type="region of interest" description="Disordered" evidence="1">
    <location>
        <begin position="44"/>
        <end position="78"/>
    </location>
</feature>
<dbReference type="Proteomes" id="UP000184066">
    <property type="component" value="Unassembled WGS sequence"/>
</dbReference>
<keyword evidence="3" id="KW-1185">Reference proteome</keyword>
<accession>A0A1M7S1C2</accession>
<evidence type="ECO:0000313" key="3">
    <source>
        <dbReference type="Proteomes" id="UP000184066"/>
    </source>
</evidence>
<dbReference type="NCBIfam" id="TIGR02710">
    <property type="entry name" value="TIGR02710 family CRISPR-associated CARF protein"/>
    <property type="match status" value="1"/>
</dbReference>
<dbReference type="Pfam" id="PF09670">
    <property type="entry name" value="Cas_Cas02710"/>
    <property type="match status" value="1"/>
</dbReference>
<dbReference type="EMBL" id="FRDL01000001">
    <property type="protein sequence ID" value="SHN52397.1"/>
    <property type="molecule type" value="Genomic_DNA"/>
</dbReference>
<protein>
    <submittedName>
        <fullName evidence="2">CRISPR-associated protein, TIGR02710 family</fullName>
    </submittedName>
</protein>
<reference evidence="2 3" key="1">
    <citation type="submission" date="2016-12" db="EMBL/GenBank/DDBJ databases">
        <authorList>
            <person name="Song W.-J."/>
            <person name="Kurnit D.M."/>
        </authorList>
    </citation>
    <scope>NUCLEOTIDE SEQUENCE [LARGE SCALE GENOMIC DNA]</scope>
    <source>
        <strain evidence="2 3">CGMCC 1.10808</strain>
    </source>
</reference>
<gene>
    <name evidence="2" type="ORF">SAMN05216200_101442</name>
</gene>
<name>A0A1M7S1C2_9RHOB</name>
<dbReference type="InterPro" id="IPR014082">
    <property type="entry name" value="CRISPR-assoc_prot_Cas02710"/>
</dbReference>
<dbReference type="AlphaFoldDB" id="A0A1M7S1C2"/>
<dbReference type="STRING" id="1189325.SAMN04488119_10276"/>
<proteinExistence type="predicted"/>
<evidence type="ECO:0000313" key="2">
    <source>
        <dbReference type="EMBL" id="SHN52397.1"/>
    </source>
</evidence>
<sequence>MAMPEAQAQLSNDAEILVLSVGGSPQPLATAITQLRPGRIVFVVSDGSDGSPSSRAMVEDDDISHGPPEGRGPGLANLPECPREWEVLEVPPDDLDRALARIDDCISTQARRGRVVVDYTGGTKTMTAAMVLAATAHPNVRLQFMAGRRSDLSKVAAGTERAVEMPGDLVGLGRSFVMIRDLLGRRQYGSALAVASRLQRDISAMARRAPRAWARRCEEWSKTLSVLEAWDRFDHKRAWAILVAGLDEGAPWAEAFRSSGLVRRLRTLAEKSGQPCPELAEDLWLNANRRADNGLYDDAVARLYRLAEAAVQARLWRRHGIDAARVEGRLLPDALKSRLPARRDAETGRDLYRLALSDARKLLARLEGRDPFGEVWPSAGPPPWQSARNQSILAHGFVALASRDWREARSWFLQRRAILWEDLLGRPTLEQLPNQWPDT</sequence>
<evidence type="ECO:0000256" key="1">
    <source>
        <dbReference type="SAM" id="MobiDB-lite"/>
    </source>
</evidence>